<dbReference type="SUPFAM" id="SSF47769">
    <property type="entry name" value="SAM/Pointed domain"/>
    <property type="match status" value="1"/>
</dbReference>
<keyword evidence="3" id="KW-0157">Chromophore</keyword>
<keyword evidence="6" id="KW-1185">Reference proteome</keyword>
<keyword evidence="2" id="KW-0288">FMN</keyword>
<dbReference type="Gene3D" id="1.10.150.50">
    <property type="entry name" value="Transcription Factor, Ets-1"/>
    <property type="match status" value="1"/>
</dbReference>
<evidence type="ECO:0000259" key="4">
    <source>
        <dbReference type="PROSITE" id="PS50105"/>
    </source>
</evidence>
<dbReference type="SMART" id="SM00454">
    <property type="entry name" value="SAM"/>
    <property type="match status" value="1"/>
</dbReference>
<evidence type="ECO:0000256" key="2">
    <source>
        <dbReference type="ARBA" id="ARBA00022643"/>
    </source>
</evidence>
<sequence length="452" mass="51692">MGNENSHSPWKQPALADIVRYGSSAKGRYDNCPQTVQQAKLASELSKKAMQKVHKRIVTEYPYLSSVQESMVVCDNRLQDCPIVYVNDEFEKLTYTNKETVKKIRHAVDNGLPLDIELFNYRKDGTGFWNNFLLLPVHKSKGSKVVTHFIAIQKDISVVKKDTNAQQWTPPECAIWFDYLHQSKYADLMVENDIDGKTLLSLNDEDLANLGVDDEKDRDVLLNHLGKLQKAPETAYQLMEKSADTSGPYDGIVEDVCLAAPQNQKIWRKEGQTDTKMAVKCYYRDEIVIFRGEAIRYAQINKLIENTWHTPMKLKHINTDEEKKWIRNATDWKKAVKESNGNVRVHLSKRMKDIPEHATKGFDCLSVVVVLADWDGVVLFANKAVKTALGKDREVFLHRPSADLFPGIELSVSGEWKQLEALGKKKRKIALRYTVSMYDEMTYLIQAVPHSE</sequence>
<gene>
    <name evidence="5" type="ORF">ACA1_264570</name>
</gene>
<dbReference type="PROSITE" id="PS50105">
    <property type="entry name" value="SAM_DOMAIN"/>
    <property type="match status" value="1"/>
</dbReference>
<dbReference type="EMBL" id="KB007933">
    <property type="protein sequence ID" value="ELR19283.1"/>
    <property type="molecule type" value="Genomic_DNA"/>
</dbReference>
<evidence type="ECO:0000256" key="3">
    <source>
        <dbReference type="ARBA" id="ARBA00022991"/>
    </source>
</evidence>
<organism evidence="5 6">
    <name type="scientific">Acanthamoeba castellanii (strain ATCC 30010 / Neff)</name>
    <dbReference type="NCBI Taxonomy" id="1257118"/>
    <lineage>
        <taxon>Eukaryota</taxon>
        <taxon>Amoebozoa</taxon>
        <taxon>Discosea</taxon>
        <taxon>Longamoebia</taxon>
        <taxon>Centramoebida</taxon>
        <taxon>Acanthamoebidae</taxon>
        <taxon>Acanthamoeba</taxon>
    </lineage>
</organism>
<evidence type="ECO:0000256" key="1">
    <source>
        <dbReference type="ARBA" id="ARBA00022630"/>
    </source>
</evidence>
<dbReference type="VEuPathDB" id="AmoebaDB:ACA1_264570"/>
<dbReference type="InterPro" id="IPR000014">
    <property type="entry name" value="PAS"/>
</dbReference>
<dbReference type="GeneID" id="14920060"/>
<dbReference type="RefSeq" id="XP_004341368.1">
    <property type="nucleotide sequence ID" value="XM_004341320.1"/>
</dbReference>
<dbReference type="Pfam" id="PF07647">
    <property type="entry name" value="SAM_2"/>
    <property type="match status" value="1"/>
</dbReference>
<dbReference type="Pfam" id="PF13426">
    <property type="entry name" value="PAS_9"/>
    <property type="match status" value="2"/>
</dbReference>
<dbReference type="GO" id="GO:0005634">
    <property type="term" value="C:nucleus"/>
    <property type="evidence" value="ECO:0007669"/>
    <property type="project" value="TreeGrafter"/>
</dbReference>
<evidence type="ECO:0000313" key="5">
    <source>
        <dbReference type="EMBL" id="ELR19283.1"/>
    </source>
</evidence>
<protein>
    <submittedName>
        <fullName evidence="5">SAM domain (Sterile alpha motif) domain containing protein</fullName>
    </submittedName>
</protein>
<dbReference type="PANTHER" id="PTHR47429:SF2">
    <property type="entry name" value="PROTEIN TWIN LOV 1"/>
    <property type="match status" value="1"/>
</dbReference>
<dbReference type="Gene3D" id="3.30.450.20">
    <property type="entry name" value="PAS domain"/>
    <property type="match status" value="2"/>
</dbReference>
<dbReference type="CDD" id="cd09487">
    <property type="entry name" value="SAM_superfamily"/>
    <property type="match status" value="1"/>
</dbReference>
<feature type="domain" description="SAM" evidence="4">
    <location>
        <begin position="168"/>
        <end position="231"/>
    </location>
</feature>
<dbReference type="InterPro" id="IPR013761">
    <property type="entry name" value="SAM/pointed_sf"/>
</dbReference>
<dbReference type="InterPro" id="IPR035965">
    <property type="entry name" value="PAS-like_dom_sf"/>
</dbReference>
<dbReference type="KEGG" id="acan:ACA1_264570"/>
<accession>L8H3I5</accession>
<dbReference type="PANTHER" id="PTHR47429">
    <property type="entry name" value="PROTEIN TWIN LOV 1"/>
    <property type="match status" value="1"/>
</dbReference>
<name>L8H3I5_ACACF</name>
<reference evidence="5 6" key="1">
    <citation type="journal article" date="2013" name="Genome Biol.">
        <title>Genome of Acanthamoeba castellanii highlights extensive lateral gene transfer and early evolution of tyrosine kinase signaling.</title>
        <authorList>
            <person name="Clarke M."/>
            <person name="Lohan A.J."/>
            <person name="Liu B."/>
            <person name="Lagkouvardos I."/>
            <person name="Roy S."/>
            <person name="Zafar N."/>
            <person name="Bertelli C."/>
            <person name="Schilde C."/>
            <person name="Kianianmomeni A."/>
            <person name="Burglin T.R."/>
            <person name="Frech C."/>
            <person name="Turcotte B."/>
            <person name="Kopec K.O."/>
            <person name="Synnott J.M."/>
            <person name="Choo C."/>
            <person name="Paponov I."/>
            <person name="Finkler A."/>
            <person name="Soon Heng Tan C."/>
            <person name="Hutchins A.P."/>
            <person name="Weinmeier T."/>
            <person name="Rattei T."/>
            <person name="Chu J.S."/>
            <person name="Gimenez G."/>
            <person name="Irimia M."/>
            <person name="Rigden D.J."/>
            <person name="Fitzpatrick D.A."/>
            <person name="Lorenzo-Morales J."/>
            <person name="Bateman A."/>
            <person name="Chiu C.H."/>
            <person name="Tang P."/>
            <person name="Hegemann P."/>
            <person name="Fromm H."/>
            <person name="Raoult D."/>
            <person name="Greub G."/>
            <person name="Miranda-Saavedra D."/>
            <person name="Chen N."/>
            <person name="Nash P."/>
            <person name="Ginger M.L."/>
            <person name="Horn M."/>
            <person name="Schaap P."/>
            <person name="Caler L."/>
            <person name="Loftus B."/>
        </authorList>
    </citation>
    <scope>NUCLEOTIDE SEQUENCE [LARGE SCALE GENOMIC DNA]</scope>
    <source>
        <strain evidence="5 6">Neff</strain>
    </source>
</reference>
<dbReference type="SUPFAM" id="SSF55785">
    <property type="entry name" value="PYP-like sensor domain (PAS domain)"/>
    <property type="match status" value="2"/>
</dbReference>
<evidence type="ECO:0000313" key="6">
    <source>
        <dbReference type="Proteomes" id="UP000011083"/>
    </source>
</evidence>
<keyword evidence="1" id="KW-0285">Flavoprotein</keyword>
<dbReference type="Proteomes" id="UP000011083">
    <property type="component" value="Unassembled WGS sequence"/>
</dbReference>
<proteinExistence type="predicted"/>
<dbReference type="AlphaFoldDB" id="L8H3I5"/>
<dbReference type="InterPro" id="IPR001660">
    <property type="entry name" value="SAM"/>
</dbReference>
<dbReference type="OrthoDB" id="39103at2759"/>